<evidence type="ECO:0000256" key="6">
    <source>
        <dbReference type="ARBA" id="ARBA00023125"/>
    </source>
</evidence>
<dbReference type="PROSITE" id="PS51194">
    <property type="entry name" value="HELICASE_CTER"/>
    <property type="match status" value="1"/>
</dbReference>
<evidence type="ECO:0000259" key="10">
    <source>
        <dbReference type="PROSITE" id="PS51192"/>
    </source>
</evidence>
<dbReference type="SUPFAM" id="SSF52540">
    <property type="entry name" value="P-loop containing nucleoside triphosphate hydrolases"/>
    <property type="match status" value="1"/>
</dbReference>
<dbReference type="SUPFAM" id="SSF50249">
    <property type="entry name" value="Nucleic acid-binding proteins"/>
    <property type="match status" value="1"/>
</dbReference>
<dbReference type="GO" id="GO:0016787">
    <property type="term" value="F:hydrolase activity"/>
    <property type="evidence" value="ECO:0007669"/>
    <property type="project" value="UniProtKB-KW"/>
</dbReference>
<dbReference type="GO" id="GO:0005524">
    <property type="term" value="F:ATP binding"/>
    <property type="evidence" value="ECO:0007669"/>
    <property type="project" value="UniProtKB-KW"/>
</dbReference>
<keyword evidence="13" id="KW-1185">Reference proteome</keyword>
<evidence type="ECO:0000256" key="8">
    <source>
        <dbReference type="ARBA" id="ARBA00049819"/>
    </source>
</evidence>
<feature type="region of interest" description="Disordered" evidence="9">
    <location>
        <begin position="402"/>
        <end position="430"/>
    </location>
</feature>
<keyword evidence="6" id="KW-0238">DNA-binding</keyword>
<protein>
    <recommendedName>
        <fullName evidence="8">Probable DNA 3'-5' helicase RecG</fullName>
    </recommendedName>
</protein>
<dbReference type="InterPro" id="IPR012340">
    <property type="entry name" value="NA-bd_OB-fold"/>
</dbReference>
<dbReference type="Pfam" id="PF17191">
    <property type="entry name" value="RecG_wedge"/>
    <property type="match status" value="1"/>
</dbReference>
<evidence type="ECO:0000256" key="5">
    <source>
        <dbReference type="ARBA" id="ARBA00022840"/>
    </source>
</evidence>
<dbReference type="InterPro" id="IPR047112">
    <property type="entry name" value="RecG/Mfd"/>
</dbReference>
<evidence type="ECO:0000256" key="2">
    <source>
        <dbReference type="ARBA" id="ARBA00022763"/>
    </source>
</evidence>
<dbReference type="InterPro" id="IPR001650">
    <property type="entry name" value="Helicase_C-like"/>
</dbReference>
<dbReference type="PANTHER" id="PTHR47964">
    <property type="entry name" value="ATP-DEPENDENT DNA HELICASE HOMOLOG RECG, CHLOROPLASTIC"/>
    <property type="match status" value="1"/>
</dbReference>
<dbReference type="InterPro" id="IPR045562">
    <property type="entry name" value="RecG_dom3_C"/>
</dbReference>
<dbReference type="SMART" id="SM00490">
    <property type="entry name" value="HELICc"/>
    <property type="match status" value="1"/>
</dbReference>
<dbReference type="PROSITE" id="PS51192">
    <property type="entry name" value="HELICASE_ATP_BIND_1"/>
    <property type="match status" value="1"/>
</dbReference>
<dbReference type="Proteomes" id="UP001162834">
    <property type="component" value="Chromosome"/>
</dbReference>
<evidence type="ECO:0000313" key="12">
    <source>
        <dbReference type="EMBL" id="UGS35829.1"/>
    </source>
</evidence>
<dbReference type="AlphaFoldDB" id="A0A9E6XWN7"/>
<evidence type="ECO:0000256" key="4">
    <source>
        <dbReference type="ARBA" id="ARBA00022806"/>
    </source>
</evidence>
<dbReference type="GO" id="GO:0003678">
    <property type="term" value="F:DNA helicase activity"/>
    <property type="evidence" value="ECO:0007669"/>
    <property type="project" value="TreeGrafter"/>
</dbReference>
<dbReference type="Gene3D" id="2.40.50.140">
    <property type="entry name" value="Nucleic acid-binding proteins"/>
    <property type="match status" value="1"/>
</dbReference>
<dbReference type="Pfam" id="PF00270">
    <property type="entry name" value="DEAD"/>
    <property type="match status" value="1"/>
</dbReference>
<dbReference type="GO" id="GO:0006281">
    <property type="term" value="P:DNA repair"/>
    <property type="evidence" value="ECO:0007669"/>
    <property type="project" value="UniProtKB-KW"/>
</dbReference>
<dbReference type="RefSeq" id="WP_259315511.1">
    <property type="nucleotide sequence ID" value="NZ_CP087164.1"/>
</dbReference>
<feature type="domain" description="Helicase C-terminal" evidence="11">
    <location>
        <begin position="480"/>
        <end position="641"/>
    </location>
</feature>
<dbReference type="KEGG" id="sbae:DSM104329_02226"/>
<name>A0A9E6XWN7_9ACTN</name>
<accession>A0A9E6XWN7</accession>
<dbReference type="InterPro" id="IPR011545">
    <property type="entry name" value="DEAD/DEAH_box_helicase_dom"/>
</dbReference>
<sequence>MGPFDSADPAAVAVRLPRPSRLEQAVEAPHPKVAEALETLGLRTVGDLLWHLPRERRVARQVAELAVGEQANVLVEVRSIRSRPVRRRGMKPLVEATVADATGVMKVVFFNQPWLERRYRPGTRLALYGKYDGRNSFKVSSHSETLDVGAAVEGIAHYPATEGITSTQLAEMVRAHRAAIGDVIEPLPAALRVAERLPDRAAALADMHFGDGEPGRVRLAFDELLSTQLLFARRRALHAAIAAPALDGPRRLTERWLADALPFTPTGDQSAAMEAVEADLARRRPMQRLLMGEVGSGKTVVALFALLRAVEHGMQGAFMAPTETLAEQHFATVQNLLGAEPVSAALLTGSTPAGRRADVLGKLGSGELSLVVGTHALIEPAVVFDRLAVAVVDEQHRFGVRQRSALDAKGPGHHPRDGIDSRSAPGDGRRLAPHVLHMTATPIPRTMRLLEFGDLEHTAIHELPGGRKPIRTFVASTDAERERAYERIREELRAGRQAFVVCPLVEESEALQARAATSEFERLARGELSDFRLVLLHGQMRPRDKQAAMASFAAGGADVLVATSVIEVGIDVPNATVMLVENAERYGISQLHQLRGRIGRGGHASVCILFGPKESKRLRALAEHADGFRLAEIDLELRREGELVGTRQSGYGEFDVARLPEDEGLLERARRRAAELLASDPELQRPENALLADALRERYGVAELDLPIPA</sequence>
<dbReference type="InterPro" id="IPR027417">
    <property type="entry name" value="P-loop_NTPase"/>
</dbReference>
<proteinExistence type="predicted"/>
<dbReference type="InterPro" id="IPR014001">
    <property type="entry name" value="Helicase_ATP-bd"/>
</dbReference>
<dbReference type="GO" id="GO:0003677">
    <property type="term" value="F:DNA binding"/>
    <property type="evidence" value="ECO:0007669"/>
    <property type="project" value="UniProtKB-KW"/>
</dbReference>
<gene>
    <name evidence="12" type="primary">recG</name>
    <name evidence="12" type="ORF">DSM104329_02226</name>
</gene>
<reference evidence="12" key="1">
    <citation type="journal article" date="2022" name="Int. J. Syst. Evol. Microbiol.">
        <title>Pseudomonas aegrilactucae sp. nov. and Pseudomonas morbosilactucae sp. nov., pathogens causing bacterial rot of lettuce in Japan.</title>
        <authorList>
            <person name="Sawada H."/>
            <person name="Fujikawa T."/>
            <person name="Satou M."/>
        </authorList>
    </citation>
    <scope>NUCLEOTIDE SEQUENCE</scope>
    <source>
        <strain evidence="12">0166_1</strain>
    </source>
</reference>
<dbReference type="EMBL" id="CP087164">
    <property type="protein sequence ID" value="UGS35829.1"/>
    <property type="molecule type" value="Genomic_DNA"/>
</dbReference>
<dbReference type="SMART" id="SM00487">
    <property type="entry name" value="DEXDc"/>
    <property type="match status" value="1"/>
</dbReference>
<keyword evidence="5" id="KW-0067">ATP-binding</keyword>
<evidence type="ECO:0000259" key="11">
    <source>
        <dbReference type="PROSITE" id="PS51194"/>
    </source>
</evidence>
<dbReference type="Gene3D" id="3.40.50.300">
    <property type="entry name" value="P-loop containing nucleotide triphosphate hydrolases"/>
    <property type="match status" value="2"/>
</dbReference>
<keyword evidence="3 12" id="KW-0378">Hydrolase</keyword>
<keyword evidence="7" id="KW-0234">DNA repair</keyword>
<evidence type="ECO:0000313" key="13">
    <source>
        <dbReference type="Proteomes" id="UP001162834"/>
    </source>
</evidence>
<dbReference type="InterPro" id="IPR033454">
    <property type="entry name" value="RecG_wedge"/>
</dbReference>
<evidence type="ECO:0000256" key="7">
    <source>
        <dbReference type="ARBA" id="ARBA00023204"/>
    </source>
</evidence>
<dbReference type="CDD" id="cd04488">
    <property type="entry name" value="RecG_wedge_OBF"/>
    <property type="match status" value="1"/>
</dbReference>
<keyword evidence="2" id="KW-0227">DNA damage</keyword>
<dbReference type="Pfam" id="PF19833">
    <property type="entry name" value="RecG_dom3_C"/>
    <property type="match status" value="1"/>
</dbReference>
<evidence type="ECO:0000256" key="3">
    <source>
        <dbReference type="ARBA" id="ARBA00022801"/>
    </source>
</evidence>
<evidence type="ECO:0000256" key="9">
    <source>
        <dbReference type="SAM" id="MobiDB-lite"/>
    </source>
</evidence>
<dbReference type="PANTHER" id="PTHR47964:SF1">
    <property type="entry name" value="ATP-DEPENDENT DNA HELICASE HOMOLOG RECG, CHLOROPLASTIC"/>
    <property type="match status" value="1"/>
</dbReference>
<keyword evidence="4 12" id="KW-0347">Helicase</keyword>
<feature type="domain" description="Helicase ATP-binding" evidence="10">
    <location>
        <begin position="279"/>
        <end position="460"/>
    </location>
</feature>
<evidence type="ECO:0000256" key="1">
    <source>
        <dbReference type="ARBA" id="ARBA00022741"/>
    </source>
</evidence>
<dbReference type="Pfam" id="PF00271">
    <property type="entry name" value="Helicase_C"/>
    <property type="match status" value="1"/>
</dbReference>
<keyword evidence="1" id="KW-0547">Nucleotide-binding</keyword>
<organism evidence="12 13">
    <name type="scientific">Capillimicrobium parvum</name>
    <dbReference type="NCBI Taxonomy" id="2884022"/>
    <lineage>
        <taxon>Bacteria</taxon>
        <taxon>Bacillati</taxon>
        <taxon>Actinomycetota</taxon>
        <taxon>Thermoleophilia</taxon>
        <taxon>Solirubrobacterales</taxon>
        <taxon>Capillimicrobiaceae</taxon>
        <taxon>Capillimicrobium</taxon>
    </lineage>
</organism>